<evidence type="ECO:0000313" key="1">
    <source>
        <dbReference type="EMBL" id="KAK2020666.1"/>
    </source>
</evidence>
<protein>
    <submittedName>
        <fullName evidence="1">Uncharacterized protein</fullName>
    </submittedName>
</protein>
<keyword evidence="2" id="KW-1185">Reference proteome</keyword>
<organism evidence="1 2">
    <name type="scientific">Colletotrichum zoysiae</name>
    <dbReference type="NCBI Taxonomy" id="1216348"/>
    <lineage>
        <taxon>Eukaryota</taxon>
        <taxon>Fungi</taxon>
        <taxon>Dikarya</taxon>
        <taxon>Ascomycota</taxon>
        <taxon>Pezizomycotina</taxon>
        <taxon>Sordariomycetes</taxon>
        <taxon>Hypocreomycetidae</taxon>
        <taxon>Glomerellales</taxon>
        <taxon>Glomerellaceae</taxon>
        <taxon>Colletotrichum</taxon>
        <taxon>Colletotrichum graminicola species complex</taxon>
    </lineage>
</organism>
<name>A0AAD9LT09_9PEZI</name>
<dbReference type="Proteomes" id="UP001232148">
    <property type="component" value="Unassembled WGS sequence"/>
</dbReference>
<sequence length="171" mass="18828">MVMRGSPHFSLTLSANDLPFRVCKTVVGKTAQEVVGKWKSVPLPAVGWVVSSCLTLAQNSFLSIPLYSLAAVDKVENKELIRVYRPLPSSLSLTRSSQRYHCHDFVCSTPQSFLAPVAQQLGQYLLGSWKLQRLASTVLSSFLPSLGWMVISTNLLTPEDRGPRTSMRGCS</sequence>
<dbReference type="EMBL" id="MU843194">
    <property type="protein sequence ID" value="KAK2020666.1"/>
    <property type="molecule type" value="Genomic_DNA"/>
</dbReference>
<evidence type="ECO:0000313" key="2">
    <source>
        <dbReference type="Proteomes" id="UP001232148"/>
    </source>
</evidence>
<proteinExistence type="predicted"/>
<gene>
    <name evidence="1" type="ORF">LX32DRAFT_298980</name>
</gene>
<comment type="caution">
    <text evidence="1">The sequence shown here is derived from an EMBL/GenBank/DDBJ whole genome shotgun (WGS) entry which is preliminary data.</text>
</comment>
<dbReference type="AlphaFoldDB" id="A0AAD9LT09"/>
<reference evidence="1" key="1">
    <citation type="submission" date="2021-06" db="EMBL/GenBank/DDBJ databases">
        <title>Comparative genomics, transcriptomics and evolutionary studies reveal genomic signatures of adaptation to plant cell wall in hemibiotrophic fungi.</title>
        <authorList>
            <consortium name="DOE Joint Genome Institute"/>
            <person name="Baroncelli R."/>
            <person name="Diaz J.F."/>
            <person name="Benocci T."/>
            <person name="Peng M."/>
            <person name="Battaglia E."/>
            <person name="Haridas S."/>
            <person name="Andreopoulos W."/>
            <person name="Labutti K."/>
            <person name="Pangilinan J."/>
            <person name="Floch G.L."/>
            <person name="Makela M.R."/>
            <person name="Henrissat B."/>
            <person name="Grigoriev I.V."/>
            <person name="Crouch J.A."/>
            <person name="De Vries R.P."/>
            <person name="Sukno S.A."/>
            <person name="Thon M.R."/>
        </authorList>
    </citation>
    <scope>NUCLEOTIDE SEQUENCE</scope>
    <source>
        <strain evidence="1">MAFF235873</strain>
    </source>
</reference>
<accession>A0AAD9LT09</accession>